<organism evidence="2 3">
    <name type="scientific">Meiothermus taiwanensis</name>
    <dbReference type="NCBI Taxonomy" id="172827"/>
    <lineage>
        <taxon>Bacteria</taxon>
        <taxon>Thermotogati</taxon>
        <taxon>Deinococcota</taxon>
        <taxon>Deinococci</taxon>
        <taxon>Thermales</taxon>
        <taxon>Thermaceae</taxon>
        <taxon>Meiothermus</taxon>
    </lineage>
</organism>
<sequence>MGQQGWEGSFQGGEGLLPRQGQKGELLQPVVGLLRGLQDGPAGVGKSLGQAAQPPIGAGQGVGQAGLFLGWALAAVKRRLQGQESIGGRQREAQVVEREGGLGLLCGGQGPPAVGGRIAPSESGEAQECEAFGLGDALLGLPAFQQGLGLGHLAQRQKRQGRSPHFGLPPGQQEGLPVAALGVEGQGVHRGSIASTGYGAC</sequence>
<evidence type="ECO:0000313" key="3">
    <source>
        <dbReference type="Proteomes" id="UP000266089"/>
    </source>
</evidence>
<comment type="caution">
    <text evidence="2">The sequence shown here is derived from an EMBL/GenBank/DDBJ whole genome shotgun (WGS) entry which is preliminary data.</text>
</comment>
<evidence type="ECO:0000313" key="2">
    <source>
        <dbReference type="EMBL" id="RIH78004.1"/>
    </source>
</evidence>
<dbReference type="AlphaFoldDB" id="A0A399E031"/>
<protein>
    <submittedName>
        <fullName evidence="2">Uncharacterized protein</fullName>
    </submittedName>
</protein>
<feature type="region of interest" description="Disordered" evidence="1">
    <location>
        <begin position="155"/>
        <end position="175"/>
    </location>
</feature>
<dbReference type="EMBL" id="QWKX01000019">
    <property type="protein sequence ID" value="RIH78004.1"/>
    <property type="molecule type" value="Genomic_DNA"/>
</dbReference>
<evidence type="ECO:0000256" key="1">
    <source>
        <dbReference type="SAM" id="MobiDB-lite"/>
    </source>
</evidence>
<reference evidence="2 3" key="1">
    <citation type="submission" date="2018-08" db="EMBL/GenBank/DDBJ databases">
        <title>Meiothermus cateniformans JCM 15151 genome sequencing project.</title>
        <authorList>
            <person name="Da Costa M.S."/>
            <person name="Albuquerque L."/>
            <person name="Raposo P."/>
            <person name="Froufe H.J.C."/>
            <person name="Barroso C.S."/>
            <person name="Egas C."/>
        </authorList>
    </citation>
    <scope>NUCLEOTIDE SEQUENCE [LARGE SCALE GENOMIC DNA]</scope>
    <source>
        <strain evidence="2 3">JCM 15151</strain>
    </source>
</reference>
<dbReference type="Proteomes" id="UP000266089">
    <property type="component" value="Unassembled WGS sequence"/>
</dbReference>
<feature type="region of interest" description="Disordered" evidence="1">
    <location>
        <begin position="1"/>
        <end position="20"/>
    </location>
</feature>
<gene>
    <name evidence="2" type="ORF">Mcate_01018</name>
</gene>
<accession>A0A399E031</accession>
<name>A0A399E031_9DEIN</name>
<proteinExistence type="predicted"/>